<sequence length="66" mass="7712">MECYHTLPVVECFRSHLISVSHLCSLHSSSFFYTEGGLDVWNEKLCEVTIFPKMRNHLIIRAEKEV</sequence>
<reference evidence="2" key="1">
    <citation type="journal article" date="2015" name="Nat. Genet.">
        <title>The genome and transcriptome of the zoonotic hookworm Ancylostoma ceylanicum identify infection-specific gene families.</title>
        <authorList>
            <person name="Schwarz E.M."/>
            <person name="Hu Y."/>
            <person name="Antoshechkin I."/>
            <person name="Miller M.M."/>
            <person name="Sternberg P.W."/>
            <person name="Aroian R.V."/>
        </authorList>
    </citation>
    <scope>NUCLEOTIDE SEQUENCE</scope>
    <source>
        <strain evidence="2">HY135</strain>
    </source>
</reference>
<accession>A0A016TQ71</accession>
<evidence type="ECO:0000313" key="2">
    <source>
        <dbReference type="Proteomes" id="UP000024635"/>
    </source>
</evidence>
<proteinExistence type="predicted"/>
<comment type="caution">
    <text evidence="1">The sequence shown here is derived from an EMBL/GenBank/DDBJ whole genome shotgun (WGS) entry which is preliminary data.</text>
</comment>
<gene>
    <name evidence="1" type="primary">Acey_s0086.g1995</name>
    <name evidence="1" type="ORF">Y032_0086g1995</name>
</gene>
<organism evidence="1 2">
    <name type="scientific">Ancylostoma ceylanicum</name>
    <dbReference type="NCBI Taxonomy" id="53326"/>
    <lineage>
        <taxon>Eukaryota</taxon>
        <taxon>Metazoa</taxon>
        <taxon>Ecdysozoa</taxon>
        <taxon>Nematoda</taxon>
        <taxon>Chromadorea</taxon>
        <taxon>Rhabditida</taxon>
        <taxon>Rhabditina</taxon>
        <taxon>Rhabditomorpha</taxon>
        <taxon>Strongyloidea</taxon>
        <taxon>Ancylostomatidae</taxon>
        <taxon>Ancylostomatinae</taxon>
        <taxon>Ancylostoma</taxon>
    </lineage>
</organism>
<dbReference type="EMBL" id="JARK01001422">
    <property type="protein sequence ID" value="EYC04797.1"/>
    <property type="molecule type" value="Genomic_DNA"/>
</dbReference>
<dbReference type="Proteomes" id="UP000024635">
    <property type="component" value="Unassembled WGS sequence"/>
</dbReference>
<protein>
    <submittedName>
        <fullName evidence="1">Uncharacterized protein</fullName>
    </submittedName>
</protein>
<evidence type="ECO:0000313" key="1">
    <source>
        <dbReference type="EMBL" id="EYC04797.1"/>
    </source>
</evidence>
<dbReference type="AlphaFoldDB" id="A0A016TQ71"/>
<keyword evidence="2" id="KW-1185">Reference proteome</keyword>
<name>A0A016TQ71_9BILA</name>